<dbReference type="RefSeq" id="WP_191005085.1">
    <property type="nucleotide sequence ID" value="NZ_JACXAD010000009.1"/>
</dbReference>
<comment type="caution">
    <text evidence="2">The sequence shown here is derived from an EMBL/GenBank/DDBJ whole genome shotgun (WGS) entry which is preliminary data.</text>
</comment>
<feature type="chain" id="PRO_5037737237" description="Carboxypeptidase regulatory-like domain-containing protein" evidence="1">
    <location>
        <begin position="43"/>
        <end position="160"/>
    </location>
</feature>
<keyword evidence="3" id="KW-1185">Reference proteome</keyword>
<evidence type="ECO:0000256" key="1">
    <source>
        <dbReference type="SAM" id="SignalP"/>
    </source>
</evidence>
<dbReference type="Proteomes" id="UP000612233">
    <property type="component" value="Unassembled WGS sequence"/>
</dbReference>
<organism evidence="2 3">
    <name type="scientific">Hymenobacter montanus</name>
    <dbReference type="NCBI Taxonomy" id="2771359"/>
    <lineage>
        <taxon>Bacteria</taxon>
        <taxon>Pseudomonadati</taxon>
        <taxon>Bacteroidota</taxon>
        <taxon>Cytophagia</taxon>
        <taxon>Cytophagales</taxon>
        <taxon>Hymenobacteraceae</taxon>
        <taxon>Hymenobacter</taxon>
    </lineage>
</organism>
<dbReference type="AlphaFoldDB" id="A0A927BCI1"/>
<keyword evidence="1" id="KW-0732">Signal</keyword>
<evidence type="ECO:0000313" key="3">
    <source>
        <dbReference type="Proteomes" id="UP000612233"/>
    </source>
</evidence>
<gene>
    <name evidence="2" type="ORF">IC235_10260</name>
</gene>
<evidence type="ECO:0008006" key="4">
    <source>
        <dbReference type="Google" id="ProtNLM"/>
    </source>
</evidence>
<proteinExistence type="predicted"/>
<protein>
    <recommendedName>
        <fullName evidence="4">Carboxypeptidase regulatory-like domain-containing protein</fullName>
    </recommendedName>
</protein>
<name>A0A927BCI1_9BACT</name>
<feature type="signal peptide" evidence="1">
    <location>
        <begin position="1"/>
        <end position="42"/>
    </location>
</feature>
<reference evidence="2" key="1">
    <citation type="submission" date="2020-09" db="EMBL/GenBank/DDBJ databases">
        <authorList>
            <person name="Kim M.K."/>
        </authorList>
    </citation>
    <scope>NUCLEOTIDE SEQUENCE</scope>
    <source>
        <strain evidence="2">BT664</strain>
    </source>
</reference>
<evidence type="ECO:0000313" key="2">
    <source>
        <dbReference type="EMBL" id="MBD2768275.1"/>
    </source>
</evidence>
<dbReference type="EMBL" id="JACXAD010000009">
    <property type="protein sequence ID" value="MBD2768275.1"/>
    <property type="molecule type" value="Genomic_DNA"/>
</dbReference>
<sequence length="160" mass="17212">MKTSFNFPVAQLAPKQTASAPGAILRPALLGLLLTTSFTGTAAPQPQAAPQTPPVQVTQPDATSLRIRINNPSQEPARIQVVHLDNGTWILNETHSDPAYGTRLKFDNLPSGRYAVVLRVGPDRYRYTVQVESKAPGTTTIAVRETTTHRVESGLATASL</sequence>
<accession>A0A927BCI1</accession>